<proteinExistence type="inferred from homology"/>
<evidence type="ECO:0000256" key="4">
    <source>
        <dbReference type="PIRSR" id="PIRSR000429-1"/>
    </source>
</evidence>
<keyword evidence="9" id="KW-1185">Reference proteome</keyword>
<evidence type="ECO:0000256" key="5">
    <source>
        <dbReference type="RuleBase" id="RU003557"/>
    </source>
</evidence>
<dbReference type="InterPro" id="IPR002155">
    <property type="entry name" value="Thiolase"/>
</dbReference>
<evidence type="ECO:0000256" key="3">
    <source>
        <dbReference type="ARBA" id="ARBA00023315"/>
    </source>
</evidence>
<accession>A0A7X6LWZ4</accession>
<evidence type="ECO:0000313" key="8">
    <source>
        <dbReference type="EMBL" id="NKY86038.1"/>
    </source>
</evidence>
<evidence type="ECO:0000259" key="7">
    <source>
        <dbReference type="Pfam" id="PF02803"/>
    </source>
</evidence>
<dbReference type="GO" id="GO:0005829">
    <property type="term" value="C:cytosol"/>
    <property type="evidence" value="ECO:0007669"/>
    <property type="project" value="TreeGrafter"/>
</dbReference>
<gene>
    <name evidence="8" type="ORF">HGA07_10410</name>
</gene>
<dbReference type="InterPro" id="IPR020617">
    <property type="entry name" value="Thiolase_C"/>
</dbReference>
<evidence type="ECO:0000259" key="6">
    <source>
        <dbReference type="Pfam" id="PF00108"/>
    </source>
</evidence>
<protein>
    <submittedName>
        <fullName evidence="8">Acetyl-CoA C-acyltransferase</fullName>
        <ecNumber evidence="8">2.3.1.16</ecNumber>
    </submittedName>
</protein>
<keyword evidence="2 5" id="KW-0808">Transferase</keyword>
<dbReference type="PROSITE" id="PS00099">
    <property type="entry name" value="THIOLASE_3"/>
    <property type="match status" value="1"/>
</dbReference>
<name>A0A7X6LWZ4_9NOCA</name>
<dbReference type="CDD" id="cd00751">
    <property type="entry name" value="thiolase"/>
    <property type="match status" value="1"/>
</dbReference>
<dbReference type="AlphaFoldDB" id="A0A7X6LWZ4"/>
<dbReference type="InterPro" id="IPR020616">
    <property type="entry name" value="Thiolase_N"/>
</dbReference>
<dbReference type="InterPro" id="IPR050521">
    <property type="entry name" value="3-ketoacyl-CoA_Thiolase"/>
</dbReference>
<evidence type="ECO:0000313" key="9">
    <source>
        <dbReference type="Proteomes" id="UP000523447"/>
    </source>
</evidence>
<dbReference type="Gene3D" id="3.40.47.10">
    <property type="match status" value="1"/>
</dbReference>
<dbReference type="PIRSF" id="PIRSF000429">
    <property type="entry name" value="Ac-CoA_Ac_transf"/>
    <property type="match status" value="1"/>
</dbReference>
<dbReference type="Pfam" id="PF02803">
    <property type="entry name" value="Thiolase_C"/>
    <property type="match status" value="1"/>
</dbReference>
<dbReference type="PROSITE" id="PS00098">
    <property type="entry name" value="THIOLASE_1"/>
    <property type="match status" value="1"/>
</dbReference>
<dbReference type="NCBIfam" id="TIGR01930">
    <property type="entry name" value="AcCoA-C-Actrans"/>
    <property type="match status" value="1"/>
</dbReference>
<feature type="domain" description="Thiolase C-terminal" evidence="7">
    <location>
        <begin position="289"/>
        <end position="429"/>
    </location>
</feature>
<feature type="active site" description="Proton acceptor" evidence="4">
    <location>
        <position position="386"/>
    </location>
</feature>
<organism evidence="8 9">
    <name type="scientific">Nocardia veterana</name>
    <dbReference type="NCBI Taxonomy" id="132249"/>
    <lineage>
        <taxon>Bacteria</taxon>
        <taxon>Bacillati</taxon>
        <taxon>Actinomycetota</taxon>
        <taxon>Actinomycetes</taxon>
        <taxon>Mycobacteriales</taxon>
        <taxon>Nocardiaceae</taxon>
        <taxon>Nocardia</taxon>
    </lineage>
</organism>
<comment type="similarity">
    <text evidence="1 5">Belongs to the thiolase-like superfamily. Thiolase family.</text>
</comment>
<dbReference type="PANTHER" id="PTHR42689:SF1">
    <property type="entry name" value="ACETYL-COA ACYLTRANSFERASE FADA2 (3-KETOACYL-COA THIOLASE) (BETA-KETOTHIOLASE)-RELATED"/>
    <property type="match status" value="1"/>
</dbReference>
<comment type="caution">
    <text evidence="8">The sequence shown here is derived from an EMBL/GenBank/DDBJ whole genome shotgun (WGS) entry which is preliminary data.</text>
</comment>
<reference evidence="8 9" key="1">
    <citation type="submission" date="2020-04" db="EMBL/GenBank/DDBJ databases">
        <title>MicrobeNet Type strains.</title>
        <authorList>
            <person name="Nicholson A.C."/>
        </authorList>
    </citation>
    <scope>NUCLEOTIDE SEQUENCE [LARGE SCALE GENOMIC DNA]</scope>
    <source>
        <strain evidence="8 9">DSM 44445</strain>
    </source>
</reference>
<dbReference type="Pfam" id="PF00108">
    <property type="entry name" value="Thiolase_N"/>
    <property type="match status" value="1"/>
</dbReference>
<evidence type="ECO:0000256" key="1">
    <source>
        <dbReference type="ARBA" id="ARBA00010982"/>
    </source>
</evidence>
<dbReference type="EC" id="2.3.1.16" evidence="8"/>
<dbReference type="InterPro" id="IPR020615">
    <property type="entry name" value="Thiolase_acyl_enz_int_AS"/>
</dbReference>
<feature type="active site" description="Acyl-thioester intermediate" evidence="4">
    <location>
        <position position="93"/>
    </location>
</feature>
<keyword evidence="3 5" id="KW-0012">Acyltransferase</keyword>
<dbReference type="GO" id="GO:0003988">
    <property type="term" value="F:acetyl-CoA C-acyltransferase activity"/>
    <property type="evidence" value="ECO:0007669"/>
    <property type="project" value="UniProtKB-EC"/>
</dbReference>
<dbReference type="PANTHER" id="PTHR42689">
    <property type="entry name" value="ACETYL-COA ACYLTRANSFERASE FADA2 (3-KETOACYL-COA THIOLASE) (BETA-KETOTHIOLASE)-RELATED"/>
    <property type="match status" value="1"/>
</dbReference>
<dbReference type="InterPro" id="IPR016039">
    <property type="entry name" value="Thiolase-like"/>
</dbReference>
<evidence type="ECO:0000256" key="2">
    <source>
        <dbReference type="ARBA" id="ARBA00022679"/>
    </source>
</evidence>
<dbReference type="EMBL" id="JAAXPE010000007">
    <property type="protein sequence ID" value="NKY86038.1"/>
    <property type="molecule type" value="Genomic_DNA"/>
</dbReference>
<dbReference type="InterPro" id="IPR020613">
    <property type="entry name" value="Thiolase_CS"/>
</dbReference>
<feature type="domain" description="Thiolase N-terminal" evidence="6">
    <location>
        <begin position="10"/>
        <end position="282"/>
    </location>
</feature>
<dbReference type="RefSeq" id="WP_040721352.1">
    <property type="nucleotide sequence ID" value="NZ_CAWPHS010000067.1"/>
</dbReference>
<dbReference type="Proteomes" id="UP000523447">
    <property type="component" value="Unassembled WGS sequence"/>
</dbReference>
<feature type="active site" description="Proton acceptor" evidence="4">
    <location>
        <position position="416"/>
    </location>
</feature>
<dbReference type="PROSITE" id="PS00737">
    <property type="entry name" value="THIOLASE_2"/>
    <property type="match status" value="1"/>
</dbReference>
<dbReference type="SUPFAM" id="SSF53901">
    <property type="entry name" value="Thiolase-like"/>
    <property type="match status" value="2"/>
</dbReference>
<dbReference type="InterPro" id="IPR020610">
    <property type="entry name" value="Thiolase_AS"/>
</dbReference>
<sequence>MATKRSRRAVIVAGARTPFLRAFTDYTRMDTIALGVLAVGGLLERTGLPKDQVQAMVWGGAILPSAAPNVAREIALDLGLDHGCEGYTVTRACASGLQAVTAAAAAIERGEYDIMVAGGSDSTSNAEVKLPQKVVHAAAPLALGKPKPKDYLSAAAQLAPFTDLLPRRPRIAERTTGEVMGESAEKMARINGISRADQDEFAARSHHRAAAAIDSGRFDREVLRVRTDAGTEITRDGLVRANTSVAKLATLAPAFQRDGTVTAGNASPLTDGAAAVLLMSEEKANALGLKPLAAFRSWSFVSVDPADQVLIGPAISMPRALDKAGMTLADVDFVDIHEAFAAQTLSVVSALASDTWAKSRLDRDRAVGEIDPAILNVHGGSVSIGHPFGATGARMVTTMANELALTGKATALLGICAAGGHGASAVLERV</sequence>